<protein>
    <recommendedName>
        <fullName evidence="2">CRISPR system Cms protein Csm4</fullName>
    </recommendedName>
</protein>
<accession>A0A9W6CYU0</accession>
<keyword evidence="3" id="KW-0694">RNA-binding</keyword>
<comment type="caution">
    <text evidence="5">The sequence shown here is derived from an EMBL/GenBank/DDBJ whole genome shotgun (WGS) entry which is preliminary data.</text>
</comment>
<dbReference type="GO" id="GO:0051607">
    <property type="term" value="P:defense response to virus"/>
    <property type="evidence" value="ECO:0007669"/>
    <property type="project" value="UniProtKB-KW"/>
</dbReference>
<proteinExistence type="inferred from homology"/>
<evidence type="ECO:0000256" key="1">
    <source>
        <dbReference type="ARBA" id="ARBA00005772"/>
    </source>
</evidence>
<sequence>MKLYAISLEPISGFGTPLKGDTLFGHFCWQAAYDSKLLNGGLDKWIDCYGKKPCVVFSSAMPYFSGQSTPYAVKRPDLPRSYLFNKLKEKPNKREQISARKEDSKKKWMLLEKSLTINLDKPLFRTDADLAGMVAGENLSGSFRCSFEQPHNTINRLTLTTGEGAFAPFAETVHFYMPETELALFVLVDETATDLERVCTALERMGQFGYGKNASTGLGRFRLGSLREEVSLPSGQAFNACYALAPVVPERGRFSKAFFQPFVRFGKHGDELARSPHPFKNPVIMADEGAVFLPATEATEEVFLKPYIGTAVKNISKALKSSVVQGYAPYVPFHLEVNS</sequence>
<gene>
    <name evidence="5" type="ORF">DAMNIGENAA_17390</name>
</gene>
<evidence type="ECO:0000256" key="3">
    <source>
        <dbReference type="ARBA" id="ARBA00022884"/>
    </source>
</evidence>
<evidence type="ECO:0000313" key="6">
    <source>
        <dbReference type="Proteomes" id="UP001144372"/>
    </source>
</evidence>
<comment type="similarity">
    <text evidence="1">Belongs to the CRISPR-associated Csm4 family.</text>
</comment>
<keyword evidence="6" id="KW-1185">Reference proteome</keyword>
<evidence type="ECO:0000313" key="5">
    <source>
        <dbReference type="EMBL" id="GLI34306.1"/>
    </source>
</evidence>
<reference evidence="5" key="1">
    <citation type="submission" date="2022-12" db="EMBL/GenBank/DDBJ databases">
        <title>Reference genome sequencing for broad-spectrum identification of bacterial and archaeal isolates by mass spectrometry.</title>
        <authorList>
            <person name="Sekiguchi Y."/>
            <person name="Tourlousse D.M."/>
        </authorList>
    </citation>
    <scope>NUCLEOTIDE SEQUENCE</scope>
    <source>
        <strain evidence="5">ASRB1</strain>
    </source>
</reference>
<dbReference type="InterPro" id="IPR005510">
    <property type="entry name" value="Csm4"/>
</dbReference>
<evidence type="ECO:0000256" key="2">
    <source>
        <dbReference type="ARBA" id="ARBA00016109"/>
    </source>
</evidence>
<dbReference type="RefSeq" id="WP_281793562.1">
    <property type="nucleotide sequence ID" value="NZ_BSDR01000001.1"/>
</dbReference>
<organism evidence="5 6">
    <name type="scientific">Desulforhabdus amnigena</name>
    <dbReference type="NCBI Taxonomy" id="40218"/>
    <lineage>
        <taxon>Bacteria</taxon>
        <taxon>Pseudomonadati</taxon>
        <taxon>Thermodesulfobacteriota</taxon>
        <taxon>Syntrophobacteria</taxon>
        <taxon>Syntrophobacterales</taxon>
        <taxon>Syntrophobacteraceae</taxon>
        <taxon>Desulforhabdus</taxon>
    </lineage>
</organism>
<dbReference type="NCBIfam" id="TIGR01903">
    <property type="entry name" value="cas5_csm4"/>
    <property type="match status" value="1"/>
</dbReference>
<name>A0A9W6CYU0_9BACT</name>
<dbReference type="GO" id="GO:0003723">
    <property type="term" value="F:RNA binding"/>
    <property type="evidence" value="ECO:0007669"/>
    <property type="project" value="UniProtKB-KW"/>
</dbReference>
<dbReference type="Proteomes" id="UP001144372">
    <property type="component" value="Unassembled WGS sequence"/>
</dbReference>
<dbReference type="EMBL" id="BSDR01000001">
    <property type="protein sequence ID" value="GLI34306.1"/>
    <property type="molecule type" value="Genomic_DNA"/>
</dbReference>
<keyword evidence="4" id="KW-0051">Antiviral defense</keyword>
<dbReference type="AlphaFoldDB" id="A0A9W6CYU0"/>
<evidence type="ECO:0000256" key="4">
    <source>
        <dbReference type="ARBA" id="ARBA00023118"/>
    </source>
</evidence>